<sequence>MCNNLSENYAKVLEKWERMTITSDPMFGMVMQNKEICLEPINRALPQLKATQIVQLETQKDINVVAGRRVRYDVYVQDEKGNIIVVEMQVADHQNLPYRLRYYQEQIDHGLLLPGESYQSLRQHPTYVIIFCDFDYFGYGWARYMFEMSCTRNSQLKLGDQRTIVVFNALAKEFTNDEQPIKNFLALMRNRVDNESKFITKIQNEIVKVKEDPERRRGFMKFELDLMDARQEGKEEGIKESKQKLVQFLSSQNTDPAEIVAALVNVYQVPEKAAQEYVEEYLEANK</sequence>
<evidence type="ECO:0000313" key="2">
    <source>
        <dbReference type="Proteomes" id="UP000430985"/>
    </source>
</evidence>
<protein>
    <submittedName>
        <fullName evidence="1">Rpn family recombination-promoting nuclease/putative transposase</fullName>
    </submittedName>
</protein>
<dbReference type="InterPro" id="IPR010106">
    <property type="entry name" value="RpnA"/>
</dbReference>
<gene>
    <name evidence="1" type="ORF">GIX83_00725</name>
</gene>
<organism evidence="1 2">
    <name type="scientific">Limosilactobacillus reuteri</name>
    <name type="common">Lactobacillus reuteri</name>
    <dbReference type="NCBI Taxonomy" id="1598"/>
    <lineage>
        <taxon>Bacteria</taxon>
        <taxon>Bacillati</taxon>
        <taxon>Bacillota</taxon>
        <taxon>Bacilli</taxon>
        <taxon>Lactobacillales</taxon>
        <taxon>Lactobacillaceae</taxon>
        <taxon>Limosilactobacillus</taxon>
    </lineage>
</organism>
<dbReference type="RefSeq" id="WP_113897219.1">
    <property type="nucleotide sequence ID" value="NZ_CP029613.1"/>
</dbReference>
<reference evidence="1 2" key="1">
    <citation type="submission" date="2019-11" db="EMBL/GenBank/DDBJ databases">
        <title>Draft genome sequence of 12 host-associated Lactobacillus reuteri rodent strains.</title>
        <authorList>
            <person name="Zhang S."/>
            <person name="Ozcam M."/>
            <person name="Van Pijkeren J.P."/>
        </authorList>
    </citation>
    <scope>NUCLEOTIDE SEQUENCE [LARGE SCALE GENOMIC DNA]</scope>
    <source>
        <strain evidence="1 2">Rat19</strain>
    </source>
</reference>
<name>A0A347T9H1_LIMRT</name>
<dbReference type="Proteomes" id="UP000430985">
    <property type="component" value="Unassembled WGS sequence"/>
</dbReference>
<evidence type="ECO:0000313" key="1">
    <source>
        <dbReference type="EMBL" id="MRG68410.1"/>
    </source>
</evidence>
<dbReference type="EMBL" id="WJNE01000002">
    <property type="protein sequence ID" value="MRG68410.1"/>
    <property type="molecule type" value="Genomic_DNA"/>
</dbReference>
<dbReference type="NCBIfam" id="TIGR01784">
    <property type="entry name" value="T_den_put_tspse"/>
    <property type="match status" value="1"/>
</dbReference>
<proteinExistence type="predicted"/>
<dbReference type="Pfam" id="PF12784">
    <property type="entry name" value="PDDEXK_2"/>
    <property type="match status" value="1"/>
</dbReference>
<comment type="caution">
    <text evidence="1">The sequence shown here is derived from an EMBL/GenBank/DDBJ whole genome shotgun (WGS) entry which is preliminary data.</text>
</comment>
<accession>A0A347T9H1</accession>
<dbReference type="AlphaFoldDB" id="A0A347T9H1"/>